<dbReference type="InterPro" id="IPR001853">
    <property type="entry name" value="DSBA-like_thioredoxin_dom"/>
</dbReference>
<evidence type="ECO:0000259" key="3">
    <source>
        <dbReference type="Pfam" id="PF01323"/>
    </source>
</evidence>
<dbReference type="Gene3D" id="3.40.30.10">
    <property type="entry name" value="Glutaredoxin"/>
    <property type="match status" value="1"/>
</dbReference>
<dbReference type="EMBL" id="CYHH01000003">
    <property type="protein sequence ID" value="CUB06604.1"/>
    <property type="molecule type" value="Genomic_DNA"/>
</dbReference>
<evidence type="ECO:0000256" key="2">
    <source>
        <dbReference type="PIRSR" id="PIRSR006386-1"/>
    </source>
</evidence>
<dbReference type="GO" id="GO:0006749">
    <property type="term" value="P:glutathione metabolic process"/>
    <property type="evidence" value="ECO:0007669"/>
    <property type="project" value="TreeGrafter"/>
</dbReference>
<dbReference type="GO" id="GO:1901170">
    <property type="term" value="P:naphthalene catabolic process"/>
    <property type="evidence" value="ECO:0007669"/>
    <property type="project" value="InterPro"/>
</dbReference>
<dbReference type="SUPFAM" id="SSF52833">
    <property type="entry name" value="Thioredoxin-like"/>
    <property type="match status" value="1"/>
</dbReference>
<evidence type="ECO:0000256" key="1">
    <source>
        <dbReference type="PIRNR" id="PIRNR006386"/>
    </source>
</evidence>
<dbReference type="PANTHER" id="PTHR42943:SF2">
    <property type="entry name" value="GLUTATHIONE S-TRANSFERASE KAPPA 1"/>
    <property type="match status" value="1"/>
</dbReference>
<name>A0A0K6IU66_9PROT</name>
<organism evidence="4 5">
    <name type="scientific">Tepidiphilus thermophilus</name>
    <dbReference type="NCBI Taxonomy" id="876478"/>
    <lineage>
        <taxon>Bacteria</taxon>
        <taxon>Pseudomonadati</taxon>
        <taxon>Pseudomonadota</taxon>
        <taxon>Hydrogenophilia</taxon>
        <taxon>Hydrogenophilales</taxon>
        <taxon>Hydrogenophilaceae</taxon>
        <taxon>Tepidiphilus</taxon>
    </lineage>
</organism>
<dbReference type="InterPro" id="IPR014440">
    <property type="entry name" value="HCCAis_GSTk"/>
</dbReference>
<proteinExistence type="inferred from homology"/>
<dbReference type="OrthoDB" id="5244108at2"/>
<dbReference type="RefSeq" id="WP_055423172.1">
    <property type="nucleotide sequence ID" value="NZ_CYHH01000003.1"/>
</dbReference>
<dbReference type="AlphaFoldDB" id="A0A0K6IU66"/>
<dbReference type="EC" id="5.99.1.4" evidence="1"/>
<dbReference type="PIRSF" id="PIRSF006386">
    <property type="entry name" value="HCCAis_GSTk"/>
    <property type="match status" value="1"/>
</dbReference>
<accession>A0A0K6IU66</accession>
<evidence type="ECO:0000313" key="4">
    <source>
        <dbReference type="EMBL" id="CUB06604.1"/>
    </source>
</evidence>
<comment type="similarity">
    <text evidence="1">Belongs to the GST superfamily. NadH family.</text>
</comment>
<keyword evidence="1 4" id="KW-0413">Isomerase</keyword>
<gene>
    <name evidence="4" type="ORF">Ga0061068_103227</name>
</gene>
<feature type="domain" description="DSBA-like thioredoxin" evidence="3">
    <location>
        <begin position="4"/>
        <end position="193"/>
    </location>
</feature>
<comment type="catalytic activity">
    <reaction evidence="1">
        <text>2-hydroxychromene-2-carboxylate = (3E)-4-(2-hydroxyphenyl)-2-oxobut-3-enoate</text>
        <dbReference type="Rhea" id="RHEA:27401"/>
        <dbReference type="ChEBI" id="CHEBI:59350"/>
        <dbReference type="ChEBI" id="CHEBI:59353"/>
        <dbReference type="EC" id="5.99.1.4"/>
    </reaction>
</comment>
<evidence type="ECO:0000313" key="5">
    <source>
        <dbReference type="Proteomes" id="UP000182108"/>
    </source>
</evidence>
<dbReference type="CDD" id="cd03022">
    <property type="entry name" value="DsbA_HCCA_Iso"/>
    <property type="match status" value="1"/>
</dbReference>
<dbReference type="Pfam" id="PF01323">
    <property type="entry name" value="DSBA"/>
    <property type="match status" value="1"/>
</dbReference>
<feature type="active site" description="Nucleophile" evidence="2">
    <location>
        <position position="12"/>
    </location>
</feature>
<keyword evidence="5" id="KW-1185">Reference proteome</keyword>
<dbReference type="GO" id="GO:0004602">
    <property type="term" value="F:glutathione peroxidase activity"/>
    <property type="evidence" value="ECO:0007669"/>
    <property type="project" value="TreeGrafter"/>
</dbReference>
<protein>
    <recommendedName>
        <fullName evidence="1">2-hydroxychromene-2-carboxylate isomerase</fullName>
        <ecNumber evidence="1">5.99.1.4</ecNumber>
    </recommendedName>
</protein>
<dbReference type="InterPro" id="IPR036249">
    <property type="entry name" value="Thioredoxin-like_sf"/>
</dbReference>
<dbReference type="GO" id="GO:0004364">
    <property type="term" value="F:glutathione transferase activity"/>
    <property type="evidence" value="ECO:0007669"/>
    <property type="project" value="TreeGrafter"/>
</dbReference>
<dbReference type="GO" id="GO:0018845">
    <property type="term" value="F:2-hydroxychromene-2-carboxylate isomerase activity"/>
    <property type="evidence" value="ECO:0007669"/>
    <property type="project" value="UniProtKB-UniRule"/>
</dbReference>
<reference evidence="5" key="1">
    <citation type="submission" date="2015-08" db="EMBL/GenBank/DDBJ databases">
        <authorList>
            <person name="Babu N.S."/>
            <person name="Beckwith C.J."/>
            <person name="Beseler K.G."/>
            <person name="Brison A."/>
            <person name="Carone J.V."/>
            <person name="Caskin T.P."/>
            <person name="Diamond M."/>
            <person name="Durham M.E."/>
            <person name="Foxe J.M."/>
            <person name="Go M."/>
            <person name="Henderson B.A."/>
            <person name="Jones I.B."/>
            <person name="McGettigan J.A."/>
            <person name="Micheletti S.J."/>
            <person name="Nasrallah M.E."/>
            <person name="Ortiz D."/>
            <person name="Piller C.R."/>
            <person name="Privatt S.R."/>
            <person name="Schneider S.L."/>
            <person name="Sharp S."/>
            <person name="Smith T.C."/>
            <person name="Stanton J.D."/>
            <person name="Ullery H.E."/>
            <person name="Wilson R.J."/>
            <person name="Serrano M.G."/>
            <person name="Buck G."/>
            <person name="Lee V."/>
            <person name="Wang Y."/>
            <person name="Carvalho R."/>
            <person name="Voegtly L."/>
            <person name="Shi R."/>
            <person name="Duckworth R."/>
            <person name="Johnson A."/>
            <person name="Loviza R."/>
            <person name="Walstead R."/>
            <person name="Shah Z."/>
            <person name="Kiflezghi M."/>
            <person name="Wade K."/>
            <person name="Ball S.L."/>
            <person name="Bradley K.W."/>
            <person name="Asai D.J."/>
            <person name="Bowman C.A."/>
            <person name="Russell D.A."/>
            <person name="Pope W.H."/>
            <person name="Jacobs-Sera D."/>
            <person name="Hendrix R.W."/>
            <person name="Hatfull G.F."/>
        </authorList>
    </citation>
    <scope>NUCLEOTIDE SEQUENCE [LARGE SCALE GENOMIC DNA]</scope>
    <source>
        <strain evidence="5">JCM 19170</strain>
    </source>
</reference>
<sequence>MRPIEFYFDFSSPYAYLMAEQIDAVVARHGREVRWRPFLLGAVFQRTGDKPLPDHPLKGPYARRDFVRSGHFYGIPVVVPARFPISTHQAARVFYLLHDRDPAQAKTFARAVFRRYFTDGVDVSSLEEVLRLASTVGVGQVEALAEAAGSEAVKARLKRECDEAIARGVFGSPFVFVDEEPFWGVDRLPQIERWLAEGGF</sequence>
<dbReference type="InterPro" id="IPR044087">
    <property type="entry name" value="NahD-like"/>
</dbReference>
<dbReference type="Proteomes" id="UP000182108">
    <property type="component" value="Unassembled WGS sequence"/>
</dbReference>
<dbReference type="InterPro" id="IPR051924">
    <property type="entry name" value="GST_Kappa/NadH"/>
</dbReference>
<dbReference type="PANTHER" id="PTHR42943">
    <property type="entry name" value="GLUTATHIONE S-TRANSFERASE KAPPA"/>
    <property type="match status" value="1"/>
</dbReference>